<gene>
    <name evidence="2" type="primary">LOC141379194</name>
</gene>
<sequence length="220" mass="23991">MCRSSALRIMLLISLSGVCVCMVTLRVRPQQNVTLVCALNCSSSMRWLRVSSERISVLISARRSKLPHQGWVTERNEDAGRLALQPDSELRCLHLQVTALQDEDLGLYFCSADAAAGGDMRFGDPVRLTFTDSDSVGCETLCYSACAACGIFMIICTAAVLMYKCCTGSSADSCISCVKDNPNMQAAQVQYSSLRFIRRSRTPAAPPDNVTYATIAKHTP</sequence>
<evidence type="ECO:0000313" key="2">
    <source>
        <dbReference type="RefSeq" id="XP_073788095.1"/>
    </source>
</evidence>
<reference evidence="2" key="1">
    <citation type="submission" date="2025-08" db="UniProtKB">
        <authorList>
            <consortium name="RefSeq"/>
        </authorList>
    </citation>
    <scope>IDENTIFICATION</scope>
    <source>
        <strain evidence="2">Tuebingen</strain>
        <tissue evidence="2">Fibroblasts and whole tissue</tissue>
    </source>
</reference>
<accession>A0AC58I1I4</accession>
<name>A0AC58I1I4_DANRE</name>
<keyword evidence="1" id="KW-1185">Reference proteome</keyword>
<proteinExistence type="predicted"/>
<organism evidence="1 2">
    <name type="scientific">Danio rerio</name>
    <name type="common">Zebrafish</name>
    <name type="synonym">Brachydanio rerio</name>
    <dbReference type="NCBI Taxonomy" id="7955"/>
    <lineage>
        <taxon>Eukaryota</taxon>
        <taxon>Metazoa</taxon>
        <taxon>Chordata</taxon>
        <taxon>Craniata</taxon>
        <taxon>Vertebrata</taxon>
        <taxon>Euteleostomi</taxon>
        <taxon>Actinopterygii</taxon>
        <taxon>Neopterygii</taxon>
        <taxon>Teleostei</taxon>
        <taxon>Ostariophysi</taxon>
        <taxon>Cypriniformes</taxon>
        <taxon>Danionidae</taxon>
        <taxon>Danioninae</taxon>
        <taxon>Danio</taxon>
    </lineage>
</organism>
<dbReference type="RefSeq" id="XP_073788095.1">
    <property type="nucleotide sequence ID" value="XM_073931994.1"/>
</dbReference>
<evidence type="ECO:0000313" key="1">
    <source>
        <dbReference type="Proteomes" id="UP000000437"/>
    </source>
</evidence>
<dbReference type="Proteomes" id="UP000000437">
    <property type="component" value="Chromosome 19"/>
</dbReference>
<protein>
    <submittedName>
        <fullName evidence="2">Uncharacterized protein isoform X1</fullName>
    </submittedName>
</protein>